<evidence type="ECO:0000256" key="5">
    <source>
        <dbReference type="PROSITE-ProRule" id="PRU10141"/>
    </source>
</evidence>
<evidence type="ECO:0000256" key="3">
    <source>
        <dbReference type="ARBA" id="ARBA00022777"/>
    </source>
</evidence>
<feature type="binding site" evidence="5">
    <location>
        <position position="147"/>
    </location>
    <ligand>
        <name>ATP</name>
        <dbReference type="ChEBI" id="CHEBI:30616"/>
    </ligand>
</feature>
<keyword evidence="1" id="KW-0808">Transferase</keyword>
<keyword evidence="3 8" id="KW-0418">Kinase</keyword>
<feature type="compositionally biased region" description="Low complexity" evidence="6">
    <location>
        <begin position="84"/>
        <end position="96"/>
    </location>
</feature>
<gene>
    <name evidence="8" type="ORF">O0S08_07050</name>
</gene>
<feature type="compositionally biased region" description="Pro residues" evidence="6">
    <location>
        <begin position="97"/>
        <end position="108"/>
    </location>
</feature>
<feature type="region of interest" description="Disordered" evidence="6">
    <location>
        <begin position="516"/>
        <end position="635"/>
    </location>
</feature>
<dbReference type="PANTHER" id="PTHR43289">
    <property type="entry name" value="MITOGEN-ACTIVATED PROTEIN KINASE KINASE KINASE 20-RELATED"/>
    <property type="match status" value="1"/>
</dbReference>
<protein>
    <submittedName>
        <fullName evidence="8">Protein kinase</fullName>
    </submittedName>
</protein>
<dbReference type="SUPFAM" id="SSF56112">
    <property type="entry name" value="Protein kinase-like (PK-like)"/>
    <property type="match status" value="1"/>
</dbReference>
<feature type="compositionally biased region" description="Polar residues" evidence="6">
    <location>
        <begin position="54"/>
        <end position="83"/>
    </location>
</feature>
<reference evidence="8" key="1">
    <citation type="submission" date="2022-11" db="EMBL/GenBank/DDBJ databases">
        <title>Minimal conservation of predation-associated metabolite biosynthetic gene clusters underscores biosynthetic potential of Myxococcota including descriptions for ten novel species: Archangium lansinium sp. nov., Myxococcus landrumus sp. nov., Nannocystis bai.</title>
        <authorList>
            <person name="Ahearne A."/>
            <person name="Stevens C."/>
            <person name="Dowd S."/>
        </authorList>
    </citation>
    <scope>NUCLEOTIDE SEQUENCE</scope>
    <source>
        <strain evidence="8">Fl3</strain>
    </source>
</reference>
<evidence type="ECO:0000313" key="8">
    <source>
        <dbReference type="EMBL" id="WAS95905.1"/>
    </source>
</evidence>
<dbReference type="PROSITE" id="PS50011">
    <property type="entry name" value="PROTEIN_KINASE_DOM"/>
    <property type="match status" value="1"/>
</dbReference>
<dbReference type="Proteomes" id="UP001164459">
    <property type="component" value="Chromosome"/>
</dbReference>
<dbReference type="Gene3D" id="3.30.200.20">
    <property type="entry name" value="Phosphorylase Kinase, domain 1"/>
    <property type="match status" value="1"/>
</dbReference>
<keyword evidence="9" id="KW-1185">Reference proteome</keyword>
<dbReference type="PROSITE" id="PS00107">
    <property type="entry name" value="PROTEIN_KINASE_ATP"/>
    <property type="match status" value="1"/>
</dbReference>
<evidence type="ECO:0000256" key="1">
    <source>
        <dbReference type="ARBA" id="ARBA00022679"/>
    </source>
</evidence>
<organism evidence="8 9">
    <name type="scientific">Nannocystis punicea</name>
    <dbReference type="NCBI Taxonomy" id="2995304"/>
    <lineage>
        <taxon>Bacteria</taxon>
        <taxon>Pseudomonadati</taxon>
        <taxon>Myxococcota</taxon>
        <taxon>Polyangia</taxon>
        <taxon>Nannocystales</taxon>
        <taxon>Nannocystaceae</taxon>
        <taxon>Nannocystis</taxon>
    </lineage>
</organism>
<dbReference type="InterPro" id="IPR017441">
    <property type="entry name" value="Protein_kinase_ATP_BS"/>
</dbReference>
<feature type="compositionally biased region" description="Pro residues" evidence="6">
    <location>
        <begin position="420"/>
        <end position="430"/>
    </location>
</feature>
<evidence type="ECO:0000256" key="2">
    <source>
        <dbReference type="ARBA" id="ARBA00022741"/>
    </source>
</evidence>
<dbReference type="Pfam" id="PF00069">
    <property type="entry name" value="Pkinase"/>
    <property type="match status" value="1"/>
</dbReference>
<dbReference type="RefSeq" id="WP_269038248.1">
    <property type="nucleotide sequence ID" value="NZ_CP114040.1"/>
</dbReference>
<evidence type="ECO:0000313" key="9">
    <source>
        <dbReference type="Proteomes" id="UP001164459"/>
    </source>
</evidence>
<dbReference type="PANTHER" id="PTHR43289:SF6">
    <property type="entry name" value="SERINE_THREONINE-PROTEIN KINASE NEKL-3"/>
    <property type="match status" value="1"/>
</dbReference>
<dbReference type="SMART" id="SM00220">
    <property type="entry name" value="S_TKc"/>
    <property type="match status" value="1"/>
</dbReference>
<proteinExistence type="predicted"/>
<dbReference type="Gene3D" id="1.10.510.10">
    <property type="entry name" value="Transferase(Phosphotransferase) domain 1"/>
    <property type="match status" value="1"/>
</dbReference>
<dbReference type="InterPro" id="IPR000719">
    <property type="entry name" value="Prot_kinase_dom"/>
</dbReference>
<feature type="region of interest" description="Disordered" evidence="6">
    <location>
        <begin position="1"/>
        <end position="115"/>
    </location>
</feature>
<dbReference type="CDD" id="cd14014">
    <property type="entry name" value="STKc_PknB_like"/>
    <property type="match status" value="1"/>
</dbReference>
<keyword evidence="2 5" id="KW-0547">Nucleotide-binding</keyword>
<evidence type="ECO:0000256" key="6">
    <source>
        <dbReference type="SAM" id="MobiDB-lite"/>
    </source>
</evidence>
<name>A0ABY7H9X8_9BACT</name>
<dbReference type="GO" id="GO:0016301">
    <property type="term" value="F:kinase activity"/>
    <property type="evidence" value="ECO:0007669"/>
    <property type="project" value="UniProtKB-KW"/>
</dbReference>
<dbReference type="EMBL" id="CP114040">
    <property type="protein sequence ID" value="WAS95905.1"/>
    <property type="molecule type" value="Genomic_DNA"/>
</dbReference>
<sequence length="727" mass="76566">MRAPSKQPASLSGAPAPAKATPGKPPARTPTRPGTSSLPGVTPTRPGTAAPAGSTPTRPGTASPAGSTPTRPGTASPTGSTPRPVTGTTGSGAAPARPAPAKQPPAPIGPGSVIDGRYKLEQPLGSGGMSTVYRGTHARTGGKLAIKLLDPRLSGKADMQQRCLAEARAMMDISSNHVVRAYDVGQTPSGQVYIVMEYLEGEDLDHMLQREGPLPWHRLANMAIQICSGLSSAHAKGTYHRDIKPQNCFRVTLDRNPDHIKLIDFGIAKDTNSGQELTQDGVLLGTPEYMAPELIATNATPDARSDIYAVGATLYKLITGTPPFSSKNVLDLLYHQKHTAPESPSQRAPDRNIPKIADQILLKTLEKDPDKRFQSADEFGQALLESFEAVVGAPIVRHMSQPFLMAIPERSRPGTTPIGTPAPNPTPQGTPRPGATPLGTPTLEDAESATHSSEPVVRDEISRSSQFDTDAPRPITRKDVVARGGTLLSLALVFGLASWLAAPAPGPNDAVAAAAAAAAADDLPEPEPVKPEEPPVVNPPPVEPPPVPSDSTPPVAQAMKVEAPTVPEDTKVETPPPVADTKVEAPPPEPTKVEATPPEPTKVETPPVPQDSKPPEPAPANAGVPDPDFGYRSAEKELRDQHKFLQTCLDEAGQSAAKLKFTIEVRKSGMPPHKIKVISSNAAVRKCVRGLFEQFPFDSSPRGGAFGYTYTNGKATFEKLPLSTPTP</sequence>
<evidence type="ECO:0000256" key="4">
    <source>
        <dbReference type="ARBA" id="ARBA00022840"/>
    </source>
</evidence>
<evidence type="ECO:0000259" key="7">
    <source>
        <dbReference type="PROSITE" id="PS50011"/>
    </source>
</evidence>
<feature type="domain" description="Protein kinase" evidence="7">
    <location>
        <begin position="118"/>
        <end position="384"/>
    </location>
</feature>
<accession>A0ABY7H9X8</accession>
<feature type="region of interest" description="Disordered" evidence="6">
    <location>
        <begin position="409"/>
        <end position="472"/>
    </location>
</feature>
<dbReference type="InterPro" id="IPR011009">
    <property type="entry name" value="Kinase-like_dom_sf"/>
</dbReference>
<feature type="compositionally biased region" description="Pro residues" evidence="6">
    <location>
        <begin position="534"/>
        <end position="548"/>
    </location>
</feature>
<keyword evidence="4 5" id="KW-0067">ATP-binding</keyword>